<sequence length="269" mass="30221">MKNSKKKSKENPVGIFAGFALLSKAQWDKAKFISDLKKKWGLDAVVNNDGWDKRQDTLAFEVGNMIAMVGFASVPIPNAEAEENAKYNYLWNKAVEMAKAHKAHLVVAVVGKEKNIIEKGKLFSKVISCLCDQDTVTGIYVNGTVLEPQFYKDYAEVLKDGELPIMVWIWFGLHPTETFRVCCYTNGLNVFGKPEMEILNADANPNDVRDFLIDMTYYVIDADVTLKGGEKIGFSDNDVHTITRSKGVFLPGMTLKISYEPKKPFDEED</sequence>
<evidence type="ECO:0000313" key="3">
    <source>
        <dbReference type="Proteomes" id="UP000042527"/>
    </source>
</evidence>
<evidence type="ECO:0000259" key="1">
    <source>
        <dbReference type="Pfam" id="PF14080"/>
    </source>
</evidence>
<proteinExistence type="predicted"/>
<accession>A0A0B7GR37</accession>
<dbReference type="InterPro" id="IPR025357">
    <property type="entry name" value="DUF4261"/>
</dbReference>
<keyword evidence="3" id="KW-1185">Reference proteome</keyword>
<name>A0A0B7GR37_TREPH</name>
<organism evidence="2 3">
    <name type="scientific">Treponema phagedenis</name>
    <dbReference type="NCBI Taxonomy" id="162"/>
    <lineage>
        <taxon>Bacteria</taxon>
        <taxon>Pseudomonadati</taxon>
        <taxon>Spirochaetota</taxon>
        <taxon>Spirochaetia</taxon>
        <taxon>Spirochaetales</taxon>
        <taxon>Treponemataceae</taxon>
        <taxon>Treponema</taxon>
    </lineage>
</organism>
<dbReference type="GeneID" id="57754053"/>
<dbReference type="EMBL" id="CDNC01000005">
    <property type="protein sequence ID" value="CEM61044.1"/>
    <property type="molecule type" value="Genomic_DNA"/>
</dbReference>
<dbReference type="AlphaFoldDB" id="A0A0B7GR37"/>
<gene>
    <name evidence="2" type="ORF">TPHV1_130082</name>
</gene>
<dbReference type="Pfam" id="PF14080">
    <property type="entry name" value="DUF4261"/>
    <property type="match status" value="1"/>
</dbReference>
<dbReference type="OrthoDB" id="4827574at2"/>
<protein>
    <recommendedName>
        <fullName evidence="1">DUF4261 domain-containing protein</fullName>
    </recommendedName>
</protein>
<dbReference type="Proteomes" id="UP000042527">
    <property type="component" value="Unassembled WGS sequence"/>
</dbReference>
<reference evidence="3" key="1">
    <citation type="submission" date="2015-01" db="EMBL/GenBank/DDBJ databases">
        <authorList>
            <person name="Manzoor Shahid"/>
            <person name="Zubair Saima"/>
        </authorList>
    </citation>
    <scope>NUCLEOTIDE SEQUENCE [LARGE SCALE GENOMIC DNA]</scope>
    <source>
        <strain evidence="3">V1</strain>
    </source>
</reference>
<dbReference type="RefSeq" id="WP_044634404.1">
    <property type="nucleotide sequence ID" value="NZ_CDNC01000005.1"/>
</dbReference>
<evidence type="ECO:0000313" key="2">
    <source>
        <dbReference type="EMBL" id="CEM61044.1"/>
    </source>
</evidence>
<feature type="domain" description="DUF4261" evidence="1">
    <location>
        <begin position="184"/>
        <end position="257"/>
    </location>
</feature>